<keyword evidence="2" id="KW-1133">Transmembrane helix</keyword>
<sequence>MGGVFSDLSLAFSPGDFDIIAAVGYTLVFAMDMVVVVAALILNPRARRKRQSSVENPEAQPTNDIRLEGASNT</sequence>
<name>A0ABR3A1J3_9AGAR</name>
<evidence type="ECO:0000313" key="3">
    <source>
        <dbReference type="EMBL" id="KAL0067207.1"/>
    </source>
</evidence>
<feature type="transmembrane region" description="Helical" evidence="2">
    <location>
        <begin position="20"/>
        <end position="42"/>
    </location>
</feature>
<evidence type="ECO:0000256" key="2">
    <source>
        <dbReference type="SAM" id="Phobius"/>
    </source>
</evidence>
<proteinExistence type="predicted"/>
<evidence type="ECO:0000256" key="1">
    <source>
        <dbReference type="SAM" id="MobiDB-lite"/>
    </source>
</evidence>
<keyword evidence="4" id="KW-1185">Reference proteome</keyword>
<protein>
    <submittedName>
        <fullName evidence="3">Uncharacterized protein</fullName>
    </submittedName>
</protein>
<dbReference type="EMBL" id="JBBXMP010000028">
    <property type="protein sequence ID" value="KAL0067207.1"/>
    <property type="molecule type" value="Genomic_DNA"/>
</dbReference>
<feature type="compositionally biased region" description="Polar residues" evidence="1">
    <location>
        <begin position="53"/>
        <end position="63"/>
    </location>
</feature>
<keyword evidence="2" id="KW-0472">Membrane</keyword>
<organism evidence="3 4">
    <name type="scientific">Marasmius tenuissimus</name>
    <dbReference type="NCBI Taxonomy" id="585030"/>
    <lineage>
        <taxon>Eukaryota</taxon>
        <taxon>Fungi</taxon>
        <taxon>Dikarya</taxon>
        <taxon>Basidiomycota</taxon>
        <taxon>Agaricomycotina</taxon>
        <taxon>Agaricomycetes</taxon>
        <taxon>Agaricomycetidae</taxon>
        <taxon>Agaricales</taxon>
        <taxon>Marasmiineae</taxon>
        <taxon>Marasmiaceae</taxon>
        <taxon>Marasmius</taxon>
    </lineage>
</organism>
<dbReference type="Proteomes" id="UP001437256">
    <property type="component" value="Unassembled WGS sequence"/>
</dbReference>
<gene>
    <name evidence="3" type="ORF">AAF712_005777</name>
</gene>
<comment type="caution">
    <text evidence="3">The sequence shown here is derived from an EMBL/GenBank/DDBJ whole genome shotgun (WGS) entry which is preliminary data.</text>
</comment>
<keyword evidence="2" id="KW-0812">Transmembrane</keyword>
<accession>A0ABR3A1J3</accession>
<feature type="region of interest" description="Disordered" evidence="1">
    <location>
        <begin position="46"/>
        <end position="73"/>
    </location>
</feature>
<reference evidence="3 4" key="1">
    <citation type="submission" date="2024-05" db="EMBL/GenBank/DDBJ databases">
        <title>A draft genome resource for the thread blight pathogen Marasmius tenuissimus strain MS-2.</title>
        <authorList>
            <person name="Yulfo-Soto G.E."/>
            <person name="Baruah I.K."/>
            <person name="Amoako-Attah I."/>
            <person name="Bukari Y."/>
            <person name="Meinhardt L.W."/>
            <person name="Bailey B.A."/>
            <person name="Cohen S.P."/>
        </authorList>
    </citation>
    <scope>NUCLEOTIDE SEQUENCE [LARGE SCALE GENOMIC DNA]</scope>
    <source>
        <strain evidence="3 4">MS-2</strain>
    </source>
</reference>
<evidence type="ECO:0000313" key="4">
    <source>
        <dbReference type="Proteomes" id="UP001437256"/>
    </source>
</evidence>